<comment type="caution">
    <text evidence="1">The sequence shown here is derived from an EMBL/GenBank/DDBJ whole genome shotgun (WGS) entry which is preliminary data.</text>
</comment>
<organism evidence="1 2">
    <name type="scientific">Candidatus Jidaibacter acanthamoebae</name>
    <dbReference type="NCBI Taxonomy" id="86105"/>
    <lineage>
        <taxon>Bacteria</taxon>
        <taxon>Pseudomonadati</taxon>
        <taxon>Pseudomonadota</taxon>
        <taxon>Alphaproteobacteria</taxon>
        <taxon>Rickettsiales</taxon>
        <taxon>Candidatus Midichloriaceae</taxon>
        <taxon>Candidatus Jidaibacter</taxon>
    </lineage>
</organism>
<dbReference type="STRING" id="86105.NF27_EF00040"/>
<dbReference type="AlphaFoldDB" id="A0A0C1QME0"/>
<accession>A0A0C1QME0</accession>
<dbReference type="Proteomes" id="UP000031258">
    <property type="component" value="Unassembled WGS sequence"/>
</dbReference>
<name>A0A0C1QME0_9RICK</name>
<proteinExistence type="predicted"/>
<dbReference type="RefSeq" id="WP_161791811.1">
    <property type="nucleotide sequence ID" value="NZ_JSWE01000106.1"/>
</dbReference>
<evidence type="ECO:0000313" key="1">
    <source>
        <dbReference type="EMBL" id="KIE05203.1"/>
    </source>
</evidence>
<protein>
    <submittedName>
        <fullName evidence="1">Uncharacterized protein</fullName>
    </submittedName>
</protein>
<gene>
    <name evidence="1" type="ORF">NF27_EF00040</name>
</gene>
<dbReference type="EMBL" id="JSWE01000106">
    <property type="protein sequence ID" value="KIE05203.1"/>
    <property type="molecule type" value="Genomic_DNA"/>
</dbReference>
<sequence length="57" mass="6625">MILPEELIYAIESDALPNKPSDKFIVNPFRSKIDCWVAKIHAEQQRKELDKEGLRIS</sequence>
<evidence type="ECO:0000313" key="2">
    <source>
        <dbReference type="Proteomes" id="UP000031258"/>
    </source>
</evidence>
<reference evidence="1 2" key="1">
    <citation type="submission" date="2014-11" db="EMBL/GenBank/DDBJ databases">
        <title>A Rickettsiales Symbiont of Amoebae With Ancient Features.</title>
        <authorList>
            <person name="Schulz F."/>
            <person name="Martijn J."/>
            <person name="Wascher F."/>
            <person name="Kostanjsek R."/>
            <person name="Ettema T.J."/>
            <person name="Horn M."/>
        </authorList>
    </citation>
    <scope>NUCLEOTIDE SEQUENCE [LARGE SCALE GENOMIC DNA]</scope>
    <source>
        <strain evidence="1 2">UWC36</strain>
    </source>
</reference>
<keyword evidence="2" id="KW-1185">Reference proteome</keyword>